<keyword evidence="2" id="KW-0813">Transport</keyword>
<feature type="domain" description="Nucleoporin Nup54 alpha-helical" evidence="7">
    <location>
        <begin position="441"/>
        <end position="579"/>
    </location>
</feature>
<dbReference type="InterPro" id="IPR024864">
    <property type="entry name" value="Nup54/Nup57/Nup44"/>
</dbReference>
<dbReference type="Pfam" id="PF13874">
    <property type="entry name" value="Nup54"/>
    <property type="match status" value="1"/>
</dbReference>
<evidence type="ECO:0000259" key="7">
    <source>
        <dbReference type="Pfam" id="PF13874"/>
    </source>
</evidence>
<feature type="compositionally biased region" description="Low complexity" evidence="6">
    <location>
        <begin position="202"/>
        <end position="251"/>
    </location>
</feature>
<dbReference type="GO" id="GO:0036228">
    <property type="term" value="P:protein localization to nuclear inner membrane"/>
    <property type="evidence" value="ECO:0007669"/>
    <property type="project" value="TreeGrafter"/>
</dbReference>
<dbReference type="Proteomes" id="UP000807353">
    <property type="component" value="Unassembled WGS sequence"/>
</dbReference>
<evidence type="ECO:0000256" key="5">
    <source>
        <dbReference type="SAM" id="Coils"/>
    </source>
</evidence>
<keyword evidence="9" id="KW-1185">Reference proteome</keyword>
<evidence type="ECO:0000256" key="6">
    <source>
        <dbReference type="SAM" id="MobiDB-lite"/>
    </source>
</evidence>
<feature type="compositionally biased region" description="Polar residues" evidence="6">
    <location>
        <begin position="334"/>
        <end position="370"/>
    </location>
</feature>
<organism evidence="8 9">
    <name type="scientific">Collybia nuda</name>
    <dbReference type="NCBI Taxonomy" id="64659"/>
    <lineage>
        <taxon>Eukaryota</taxon>
        <taxon>Fungi</taxon>
        <taxon>Dikarya</taxon>
        <taxon>Basidiomycota</taxon>
        <taxon>Agaricomycotina</taxon>
        <taxon>Agaricomycetes</taxon>
        <taxon>Agaricomycetidae</taxon>
        <taxon>Agaricales</taxon>
        <taxon>Tricholomatineae</taxon>
        <taxon>Clitocybaceae</taxon>
        <taxon>Collybia</taxon>
    </lineage>
</organism>
<feature type="compositionally biased region" description="Low complexity" evidence="6">
    <location>
        <begin position="380"/>
        <end position="396"/>
    </location>
</feature>
<comment type="subcellular location">
    <subcellularLocation>
        <location evidence="1">Nucleus</location>
        <location evidence="1">Nuclear pore complex</location>
    </subcellularLocation>
</comment>
<name>A0A9P5XZ19_9AGAR</name>
<feature type="compositionally biased region" description="Low complexity" evidence="6">
    <location>
        <begin position="147"/>
        <end position="156"/>
    </location>
</feature>
<evidence type="ECO:0000313" key="9">
    <source>
        <dbReference type="Proteomes" id="UP000807353"/>
    </source>
</evidence>
<dbReference type="InterPro" id="IPR025574">
    <property type="entry name" value="Nucleoporin_FG_rpt"/>
</dbReference>
<evidence type="ECO:0000256" key="2">
    <source>
        <dbReference type="ARBA" id="ARBA00022448"/>
    </source>
</evidence>
<evidence type="ECO:0000313" key="8">
    <source>
        <dbReference type="EMBL" id="KAF9460397.1"/>
    </source>
</evidence>
<feature type="compositionally biased region" description="Polar residues" evidence="6">
    <location>
        <begin position="1"/>
        <end position="13"/>
    </location>
</feature>
<dbReference type="AlphaFoldDB" id="A0A9P5XZ19"/>
<keyword evidence="3" id="KW-0509">mRNA transport</keyword>
<feature type="region of interest" description="Disordered" evidence="6">
    <location>
        <begin position="120"/>
        <end position="396"/>
    </location>
</feature>
<keyword evidence="3" id="KW-0906">Nuclear pore complex</keyword>
<dbReference type="Pfam" id="PF13634">
    <property type="entry name" value="Nucleoporin_FG"/>
    <property type="match status" value="2"/>
</dbReference>
<evidence type="ECO:0000256" key="3">
    <source>
        <dbReference type="ARBA" id="ARBA00023132"/>
    </source>
</evidence>
<evidence type="ECO:0000256" key="4">
    <source>
        <dbReference type="ARBA" id="ARBA00023242"/>
    </source>
</evidence>
<dbReference type="OrthoDB" id="6162375at2759"/>
<feature type="region of interest" description="Disordered" evidence="6">
    <location>
        <begin position="1"/>
        <end position="108"/>
    </location>
</feature>
<dbReference type="GO" id="GO:0044613">
    <property type="term" value="C:nuclear pore central transport channel"/>
    <property type="evidence" value="ECO:0007669"/>
    <property type="project" value="TreeGrafter"/>
</dbReference>
<dbReference type="EMBL" id="MU150299">
    <property type="protein sequence ID" value="KAF9460397.1"/>
    <property type="molecule type" value="Genomic_DNA"/>
</dbReference>
<feature type="compositionally biased region" description="Gly residues" evidence="6">
    <location>
        <begin position="180"/>
        <end position="197"/>
    </location>
</feature>
<dbReference type="GO" id="GO:0006999">
    <property type="term" value="P:nuclear pore organization"/>
    <property type="evidence" value="ECO:0007669"/>
    <property type="project" value="TreeGrafter"/>
</dbReference>
<feature type="compositionally biased region" description="Low complexity" evidence="6">
    <location>
        <begin position="22"/>
        <end position="31"/>
    </location>
</feature>
<keyword evidence="3" id="KW-0811">Translocation</keyword>
<sequence length="683" mass="71512">MSIFGNQTTNATAPQGGLFGAQNNQQQSQQQPTGGIFGSLTTPQNQQANQPSTSIFGNPAPNTNTGGTGLFGGQSATSNTTSNTNQGMGGGSLFGGGQQQQQPAAGSSLFGANTQQSQAVGGGLFGASNQQQQQPATGGGLFGGGTQQQQQPAATGIFGSNTNTQQPQQQQSGSIFGGNTQQGGGSTFGNKPGGLFGGLNINTNTTNTTPSPNTTTNTNPLFGGSLGQPQQQQQQQQTGGLFGQSTQNQQPQGGGLSGQSAQNQQPQGGGLFGQSAQNQQPQGGGLFGQSAQNQQLQGGGLFGQSAQNQQPQGGGLFGQSSQTQQPQGGGLFGQTAQNQQPQTGGLFGQSTQNQQQRPSLFGNLGQSTTSPNPLFGGGNTNTLNTTGSAQQQGDAQAQSAKLIQRIEAIYAAWSPDSPQCRFQHTFYNLVNPNQVSLYRQPPNIPNDIWEKATRDNPDPTCFVPVMAFGFDNLRERVEAQSKQAEEHKARLKDLKASLEALAQRHAVSNAPRLQRAGAQQTQLTQRLLAFIQHLHLLIPAIRSSSIRPEEEQLRGKLEEIEEDVRRGRIKGKLNELWALIGAVKAAQERGRVGGGGGGGEWAVVDDEGLAQISQIGLTSMPYQILSEQQAGLAHLTKILQKALKDLSVIMGNGASGSRGEDSYANDGDSLWSSTNTLRASSFR</sequence>
<feature type="compositionally biased region" description="Gly residues" evidence="6">
    <location>
        <begin position="87"/>
        <end position="98"/>
    </location>
</feature>
<keyword evidence="5" id="KW-0175">Coiled coil</keyword>
<feature type="compositionally biased region" description="Gly residues" evidence="6">
    <location>
        <begin position="137"/>
        <end position="146"/>
    </location>
</feature>
<dbReference type="PANTHER" id="PTHR13000">
    <property type="entry name" value="NUCLEOPORIN P54"/>
    <property type="match status" value="1"/>
</dbReference>
<dbReference type="PANTHER" id="PTHR13000:SF0">
    <property type="entry name" value="NUCLEOPORIN P54"/>
    <property type="match status" value="1"/>
</dbReference>
<gene>
    <name evidence="8" type="ORF">BDZ94DRAFT_1299926</name>
</gene>
<comment type="caution">
    <text evidence="8">The sequence shown here is derived from an EMBL/GenBank/DDBJ whole genome shotgun (WGS) entry which is preliminary data.</text>
</comment>
<accession>A0A9P5XZ19</accession>
<reference evidence="8" key="1">
    <citation type="submission" date="2020-11" db="EMBL/GenBank/DDBJ databases">
        <authorList>
            <consortium name="DOE Joint Genome Institute"/>
            <person name="Ahrendt S."/>
            <person name="Riley R."/>
            <person name="Andreopoulos W."/>
            <person name="Labutti K."/>
            <person name="Pangilinan J."/>
            <person name="Ruiz-Duenas F.J."/>
            <person name="Barrasa J.M."/>
            <person name="Sanchez-Garcia M."/>
            <person name="Camarero S."/>
            <person name="Miyauchi S."/>
            <person name="Serrano A."/>
            <person name="Linde D."/>
            <person name="Babiker R."/>
            <person name="Drula E."/>
            <person name="Ayuso-Fernandez I."/>
            <person name="Pacheco R."/>
            <person name="Padilla G."/>
            <person name="Ferreira P."/>
            <person name="Barriuso J."/>
            <person name="Kellner H."/>
            <person name="Castanera R."/>
            <person name="Alfaro M."/>
            <person name="Ramirez L."/>
            <person name="Pisabarro A.G."/>
            <person name="Kuo A."/>
            <person name="Tritt A."/>
            <person name="Lipzen A."/>
            <person name="He G."/>
            <person name="Yan M."/>
            <person name="Ng V."/>
            <person name="Cullen D."/>
            <person name="Martin F."/>
            <person name="Rosso M.-N."/>
            <person name="Henrissat B."/>
            <person name="Hibbett D."/>
            <person name="Martinez A.T."/>
            <person name="Grigoriev I.V."/>
        </authorList>
    </citation>
    <scope>NUCLEOTIDE SEQUENCE</scope>
    <source>
        <strain evidence="8">CBS 247.69</strain>
    </source>
</reference>
<keyword evidence="3" id="KW-0653">Protein transport</keyword>
<evidence type="ECO:0000256" key="1">
    <source>
        <dbReference type="ARBA" id="ARBA00004567"/>
    </source>
</evidence>
<dbReference type="GO" id="GO:0017056">
    <property type="term" value="F:structural constituent of nuclear pore"/>
    <property type="evidence" value="ECO:0007669"/>
    <property type="project" value="TreeGrafter"/>
</dbReference>
<protein>
    <submittedName>
        <fullName evidence="8">Nucleoporin complex subunit 54-domain-containing protein</fullName>
    </submittedName>
</protein>
<keyword evidence="4" id="KW-0539">Nucleus</keyword>
<feature type="compositionally biased region" description="Low complexity" evidence="6">
    <location>
        <begin position="73"/>
        <end position="86"/>
    </location>
</feature>
<dbReference type="GO" id="GO:0006607">
    <property type="term" value="P:NLS-bearing protein import into nucleus"/>
    <property type="evidence" value="ECO:0007669"/>
    <property type="project" value="TreeGrafter"/>
</dbReference>
<feature type="coiled-coil region" evidence="5">
    <location>
        <begin position="470"/>
        <end position="504"/>
    </location>
</feature>
<proteinExistence type="predicted"/>
<dbReference type="InterPro" id="IPR025712">
    <property type="entry name" value="Nup54_alpha-helical_dom"/>
</dbReference>
<feature type="compositionally biased region" description="Polar residues" evidence="6">
    <location>
        <begin position="39"/>
        <end position="56"/>
    </location>
</feature>